<dbReference type="AlphaFoldDB" id="A0A3N4KLN6"/>
<dbReference type="InParanoid" id="A0A3N4KLN6"/>
<name>A0A3N4KLN6_9PEZI</name>
<accession>A0A3N4KLN6</accession>
<evidence type="ECO:0000313" key="2">
    <source>
        <dbReference type="EMBL" id="RPB06695.1"/>
    </source>
</evidence>
<reference evidence="2 3" key="1">
    <citation type="journal article" date="2018" name="Nat. Ecol. Evol.">
        <title>Pezizomycetes genomes reveal the molecular basis of ectomycorrhizal truffle lifestyle.</title>
        <authorList>
            <person name="Murat C."/>
            <person name="Payen T."/>
            <person name="Noel B."/>
            <person name="Kuo A."/>
            <person name="Morin E."/>
            <person name="Chen J."/>
            <person name="Kohler A."/>
            <person name="Krizsan K."/>
            <person name="Balestrini R."/>
            <person name="Da Silva C."/>
            <person name="Montanini B."/>
            <person name="Hainaut M."/>
            <person name="Levati E."/>
            <person name="Barry K.W."/>
            <person name="Belfiori B."/>
            <person name="Cichocki N."/>
            <person name="Clum A."/>
            <person name="Dockter R.B."/>
            <person name="Fauchery L."/>
            <person name="Guy J."/>
            <person name="Iotti M."/>
            <person name="Le Tacon F."/>
            <person name="Lindquist E.A."/>
            <person name="Lipzen A."/>
            <person name="Malagnac F."/>
            <person name="Mello A."/>
            <person name="Molinier V."/>
            <person name="Miyauchi S."/>
            <person name="Poulain J."/>
            <person name="Riccioni C."/>
            <person name="Rubini A."/>
            <person name="Sitrit Y."/>
            <person name="Splivallo R."/>
            <person name="Traeger S."/>
            <person name="Wang M."/>
            <person name="Zifcakova L."/>
            <person name="Wipf D."/>
            <person name="Zambonelli A."/>
            <person name="Paolocci F."/>
            <person name="Nowrousian M."/>
            <person name="Ottonello S."/>
            <person name="Baldrian P."/>
            <person name="Spatafora J.W."/>
            <person name="Henrissat B."/>
            <person name="Nagy L.G."/>
            <person name="Aury J.M."/>
            <person name="Wincker P."/>
            <person name="Grigoriev I.V."/>
            <person name="Bonfante P."/>
            <person name="Martin F.M."/>
        </authorList>
    </citation>
    <scope>NUCLEOTIDE SEQUENCE [LARGE SCALE GENOMIC DNA]</scope>
    <source>
        <strain evidence="2 3">CCBAS932</strain>
    </source>
</reference>
<dbReference type="Proteomes" id="UP000277580">
    <property type="component" value="Unassembled WGS sequence"/>
</dbReference>
<dbReference type="OrthoDB" id="5399010at2759"/>
<protein>
    <submittedName>
        <fullName evidence="2">Uncharacterized protein</fullName>
    </submittedName>
</protein>
<evidence type="ECO:0000313" key="3">
    <source>
        <dbReference type="Proteomes" id="UP000277580"/>
    </source>
</evidence>
<keyword evidence="3" id="KW-1185">Reference proteome</keyword>
<feature type="non-terminal residue" evidence="2">
    <location>
        <position position="305"/>
    </location>
</feature>
<sequence length="305" mass="32615">MNLPSLNGFLPIWNGGESDAHRALASALQWLIADVGMKDRLSRGQGDRQFKEAAGDSDDDDDGGGQAAGRRSRKGKERAVPPELVRPSIMVTVVDPDALGEFFMLVPPPTYDWNDPPNEPSFIGILTKITFPELCNLILKHTAPGRAVKTIWGAIENVPPAAVPPVRPVEVQITNSEELEGWLKNSNARPRRILAVLHRAGAGANLGGAESPPLNPAFPHVEEDDYSMIDIPAEDSDYEEGKHRINAKGLMDAIDDLDPKYLRKYPLGVGVADPNFLQGTIWTPAGIAAKRAADALAAAGAGGGG</sequence>
<proteinExistence type="predicted"/>
<feature type="compositionally biased region" description="Basic and acidic residues" evidence="1">
    <location>
        <begin position="43"/>
        <end position="54"/>
    </location>
</feature>
<organism evidence="2 3">
    <name type="scientific">Morchella conica CCBAS932</name>
    <dbReference type="NCBI Taxonomy" id="1392247"/>
    <lineage>
        <taxon>Eukaryota</taxon>
        <taxon>Fungi</taxon>
        <taxon>Dikarya</taxon>
        <taxon>Ascomycota</taxon>
        <taxon>Pezizomycotina</taxon>
        <taxon>Pezizomycetes</taxon>
        <taxon>Pezizales</taxon>
        <taxon>Morchellaceae</taxon>
        <taxon>Morchella</taxon>
    </lineage>
</organism>
<gene>
    <name evidence="2" type="ORF">P167DRAFT_580164</name>
</gene>
<evidence type="ECO:0000256" key="1">
    <source>
        <dbReference type="SAM" id="MobiDB-lite"/>
    </source>
</evidence>
<dbReference type="EMBL" id="ML119236">
    <property type="protein sequence ID" value="RPB06695.1"/>
    <property type="molecule type" value="Genomic_DNA"/>
</dbReference>
<feature type="region of interest" description="Disordered" evidence="1">
    <location>
        <begin position="43"/>
        <end position="81"/>
    </location>
</feature>